<keyword evidence="4" id="KW-1185">Reference proteome</keyword>
<keyword evidence="1" id="KW-0456">Lyase</keyword>
<protein>
    <submittedName>
        <fullName evidence="3">Amidohydrolase</fullName>
    </submittedName>
</protein>
<dbReference type="GO" id="GO:0016787">
    <property type="term" value="F:hydrolase activity"/>
    <property type="evidence" value="ECO:0007669"/>
    <property type="project" value="UniProtKB-KW"/>
</dbReference>
<dbReference type="EMBL" id="AP022871">
    <property type="protein sequence ID" value="BCB82993.1"/>
    <property type="molecule type" value="Genomic_DNA"/>
</dbReference>
<accession>A0A6F8YAE3</accession>
<keyword evidence="3" id="KW-0378">Hydrolase</keyword>
<evidence type="ECO:0000313" key="3">
    <source>
        <dbReference type="EMBL" id="BCB82993.1"/>
    </source>
</evidence>
<evidence type="ECO:0000256" key="1">
    <source>
        <dbReference type="ARBA" id="ARBA00023239"/>
    </source>
</evidence>
<dbReference type="GO" id="GO:0019748">
    <property type="term" value="P:secondary metabolic process"/>
    <property type="evidence" value="ECO:0007669"/>
    <property type="project" value="TreeGrafter"/>
</dbReference>
<dbReference type="InterPro" id="IPR032466">
    <property type="entry name" value="Metal_Hydrolase"/>
</dbReference>
<dbReference type="GO" id="GO:0005737">
    <property type="term" value="C:cytoplasm"/>
    <property type="evidence" value="ECO:0007669"/>
    <property type="project" value="TreeGrafter"/>
</dbReference>
<dbReference type="PANTHER" id="PTHR21240:SF28">
    <property type="entry name" value="ISO-OROTATE DECARBOXYLASE (EUROFUNG)"/>
    <property type="match status" value="1"/>
</dbReference>
<dbReference type="PANTHER" id="PTHR21240">
    <property type="entry name" value="2-AMINO-3-CARBOXYLMUCONATE-6-SEMIALDEHYDE DECARBOXYLASE"/>
    <property type="match status" value="1"/>
</dbReference>
<dbReference type="SUPFAM" id="SSF51556">
    <property type="entry name" value="Metallo-dependent hydrolases"/>
    <property type="match status" value="1"/>
</dbReference>
<evidence type="ECO:0000313" key="4">
    <source>
        <dbReference type="Proteomes" id="UP000503011"/>
    </source>
</evidence>
<dbReference type="Proteomes" id="UP000503011">
    <property type="component" value="Chromosome"/>
</dbReference>
<dbReference type="Gene3D" id="3.20.20.140">
    <property type="entry name" value="Metal-dependent hydrolases"/>
    <property type="match status" value="1"/>
</dbReference>
<dbReference type="RefSeq" id="WP_173152945.1">
    <property type="nucleotide sequence ID" value="NZ_AP022871.1"/>
</dbReference>
<reference evidence="3 4" key="2">
    <citation type="submission" date="2020-03" db="EMBL/GenBank/DDBJ databases">
        <authorList>
            <person name="Ichikawa N."/>
            <person name="Kimura A."/>
            <person name="Kitahashi Y."/>
            <person name="Uohara A."/>
        </authorList>
    </citation>
    <scope>NUCLEOTIDE SEQUENCE [LARGE SCALE GENOMIC DNA]</scope>
    <source>
        <strain evidence="3 4">NBRC 105367</strain>
    </source>
</reference>
<dbReference type="InterPro" id="IPR032465">
    <property type="entry name" value="ACMSD"/>
</dbReference>
<gene>
    <name evidence="3" type="ORF">Psuf_003060</name>
</gene>
<proteinExistence type="predicted"/>
<evidence type="ECO:0000259" key="2">
    <source>
        <dbReference type="Pfam" id="PF04909"/>
    </source>
</evidence>
<reference evidence="3 4" key="1">
    <citation type="submission" date="2020-03" db="EMBL/GenBank/DDBJ databases">
        <title>Whole genome shotgun sequence of Phytohabitans suffuscus NBRC 105367.</title>
        <authorList>
            <person name="Komaki H."/>
            <person name="Tamura T."/>
        </authorList>
    </citation>
    <scope>NUCLEOTIDE SEQUENCE [LARGE SCALE GENOMIC DNA]</scope>
    <source>
        <strain evidence="3 4">NBRC 105367</strain>
    </source>
</reference>
<dbReference type="InterPro" id="IPR006680">
    <property type="entry name" value="Amidohydro-rel"/>
</dbReference>
<dbReference type="GO" id="GO:0016831">
    <property type="term" value="F:carboxy-lyase activity"/>
    <property type="evidence" value="ECO:0007669"/>
    <property type="project" value="InterPro"/>
</dbReference>
<feature type="domain" description="Amidohydrolase-related" evidence="2">
    <location>
        <begin position="4"/>
        <end position="328"/>
    </location>
</feature>
<name>A0A6F8YAE3_9ACTN</name>
<organism evidence="3 4">
    <name type="scientific">Phytohabitans suffuscus</name>
    <dbReference type="NCBI Taxonomy" id="624315"/>
    <lineage>
        <taxon>Bacteria</taxon>
        <taxon>Bacillati</taxon>
        <taxon>Actinomycetota</taxon>
        <taxon>Actinomycetes</taxon>
        <taxon>Micromonosporales</taxon>
        <taxon>Micromonosporaceae</taxon>
    </lineage>
</organism>
<dbReference type="Pfam" id="PF04909">
    <property type="entry name" value="Amidohydro_2"/>
    <property type="match status" value="1"/>
</dbReference>
<sequence length="332" mass="35897">MLTVDVHNHFAPPEIIAAARAGDGLDGLRVEVVAGQEYMVHRQGFRWPIEPTFYDLEARLAAMDARETDLAVLSLAPTLLMYWLADAAEAADFALLANNALATFAAGSGGRIVPVATLPMQDTDAAVAELRRAVTGLGMKGAQIGPRMEELGLDHERVRPVLAEAARLGVPLILHPYNVGKRAGLERFYLSNLIGNPLESTVGAAHLVFGGVLDELPDLRVVLMHGGGYLPYQIGRLDHGHHVRAEAKGCALEPSAYLRRFWYDTITHAAAPLRFLVDQVGADRVVYGTDFPFDMGGGPAGEQLGGVKLDDADRELIYGRNAVDLFDLRTEA</sequence>
<dbReference type="AlphaFoldDB" id="A0A6F8YAE3"/>
<dbReference type="KEGG" id="psuu:Psuf_003060"/>